<sequence length="161" mass="17617">MALTTMWLPLLADTWLVLTLLKLAIPADLCYMGHLFEVDQATAGKATLEVCGALQDMLGHMVFQVHDSLVVVAGFHVMGFSQCIGAWDRTNISITCPPHSDYPHCSWRGFYSIVLLPVIGHCGAFTNMSASWVGSAHNTRIFCNSTLPALMQAQGKLFCEV</sequence>
<keyword evidence="1" id="KW-0732">Signal</keyword>
<dbReference type="STRING" id="8496.A0A151P791"/>
<dbReference type="Proteomes" id="UP000050525">
    <property type="component" value="Unassembled WGS sequence"/>
</dbReference>
<protein>
    <submittedName>
        <fullName evidence="2">Uncharacterized protein</fullName>
    </submittedName>
</protein>
<organism evidence="2 3">
    <name type="scientific">Alligator mississippiensis</name>
    <name type="common">American alligator</name>
    <dbReference type="NCBI Taxonomy" id="8496"/>
    <lineage>
        <taxon>Eukaryota</taxon>
        <taxon>Metazoa</taxon>
        <taxon>Chordata</taxon>
        <taxon>Craniata</taxon>
        <taxon>Vertebrata</taxon>
        <taxon>Euteleostomi</taxon>
        <taxon>Archelosauria</taxon>
        <taxon>Archosauria</taxon>
        <taxon>Crocodylia</taxon>
        <taxon>Alligatoridae</taxon>
        <taxon>Alligatorinae</taxon>
        <taxon>Alligator</taxon>
    </lineage>
</organism>
<evidence type="ECO:0000313" key="2">
    <source>
        <dbReference type="EMBL" id="KYO44898.1"/>
    </source>
</evidence>
<feature type="chain" id="PRO_5007586751" evidence="1">
    <location>
        <begin position="27"/>
        <end position="161"/>
    </location>
</feature>
<proteinExistence type="predicted"/>
<comment type="caution">
    <text evidence="2">The sequence shown here is derived from an EMBL/GenBank/DDBJ whole genome shotgun (WGS) entry which is preliminary data.</text>
</comment>
<dbReference type="EMBL" id="AKHW03000640">
    <property type="protein sequence ID" value="KYO44898.1"/>
    <property type="molecule type" value="Genomic_DNA"/>
</dbReference>
<evidence type="ECO:0000256" key="1">
    <source>
        <dbReference type="SAM" id="SignalP"/>
    </source>
</evidence>
<gene>
    <name evidence="2" type="ORF">Y1Q_0022973</name>
</gene>
<dbReference type="AlphaFoldDB" id="A0A151P791"/>
<keyword evidence="3" id="KW-1185">Reference proteome</keyword>
<accession>A0A151P791</accession>
<evidence type="ECO:0000313" key="3">
    <source>
        <dbReference type="Proteomes" id="UP000050525"/>
    </source>
</evidence>
<name>A0A151P791_ALLMI</name>
<feature type="signal peptide" evidence="1">
    <location>
        <begin position="1"/>
        <end position="26"/>
    </location>
</feature>
<reference evidence="2 3" key="1">
    <citation type="journal article" date="2012" name="Genome Biol.">
        <title>Sequencing three crocodilian genomes to illuminate the evolution of archosaurs and amniotes.</title>
        <authorList>
            <person name="St John J.A."/>
            <person name="Braun E.L."/>
            <person name="Isberg S.R."/>
            <person name="Miles L.G."/>
            <person name="Chong A.Y."/>
            <person name="Gongora J."/>
            <person name="Dalzell P."/>
            <person name="Moran C."/>
            <person name="Bed'hom B."/>
            <person name="Abzhanov A."/>
            <person name="Burgess S.C."/>
            <person name="Cooksey A.M."/>
            <person name="Castoe T.A."/>
            <person name="Crawford N.G."/>
            <person name="Densmore L.D."/>
            <person name="Drew J.C."/>
            <person name="Edwards S.V."/>
            <person name="Faircloth B.C."/>
            <person name="Fujita M.K."/>
            <person name="Greenwold M.J."/>
            <person name="Hoffmann F.G."/>
            <person name="Howard J.M."/>
            <person name="Iguchi T."/>
            <person name="Janes D.E."/>
            <person name="Khan S.Y."/>
            <person name="Kohno S."/>
            <person name="de Koning A.J."/>
            <person name="Lance S.L."/>
            <person name="McCarthy F.M."/>
            <person name="McCormack J.E."/>
            <person name="Merchant M.E."/>
            <person name="Peterson D.G."/>
            <person name="Pollock D.D."/>
            <person name="Pourmand N."/>
            <person name="Raney B.J."/>
            <person name="Roessler K.A."/>
            <person name="Sanford J.R."/>
            <person name="Sawyer R.H."/>
            <person name="Schmidt C.J."/>
            <person name="Triplett E.W."/>
            <person name="Tuberville T.D."/>
            <person name="Venegas-Anaya M."/>
            <person name="Howard J.T."/>
            <person name="Jarvis E.D."/>
            <person name="Guillette L.J.Jr."/>
            <person name="Glenn T.C."/>
            <person name="Green R.E."/>
            <person name="Ray D.A."/>
        </authorList>
    </citation>
    <scope>NUCLEOTIDE SEQUENCE [LARGE SCALE GENOMIC DNA]</scope>
    <source>
        <strain evidence="2">KSC_2009_1</strain>
    </source>
</reference>